<comment type="caution">
    <text evidence="1">The sequence shown here is derived from an EMBL/GenBank/DDBJ whole genome shotgun (WGS) entry which is preliminary data.</text>
</comment>
<dbReference type="AlphaFoldDB" id="A0AAV9VZJ9"/>
<proteinExistence type="predicted"/>
<evidence type="ECO:0000313" key="1">
    <source>
        <dbReference type="EMBL" id="KAK6498425.1"/>
    </source>
</evidence>
<keyword evidence="2" id="KW-1185">Reference proteome</keyword>
<organism evidence="1 2">
    <name type="scientific">Arthrobotrys musiformis</name>
    <dbReference type="NCBI Taxonomy" id="47236"/>
    <lineage>
        <taxon>Eukaryota</taxon>
        <taxon>Fungi</taxon>
        <taxon>Dikarya</taxon>
        <taxon>Ascomycota</taxon>
        <taxon>Pezizomycotina</taxon>
        <taxon>Orbiliomycetes</taxon>
        <taxon>Orbiliales</taxon>
        <taxon>Orbiliaceae</taxon>
        <taxon>Arthrobotrys</taxon>
    </lineage>
</organism>
<reference evidence="1 2" key="1">
    <citation type="submission" date="2023-08" db="EMBL/GenBank/DDBJ databases">
        <authorList>
            <person name="Palmer J.M."/>
        </authorList>
    </citation>
    <scope>NUCLEOTIDE SEQUENCE [LARGE SCALE GENOMIC DNA]</scope>
    <source>
        <strain evidence="1 2">TWF481</strain>
    </source>
</reference>
<evidence type="ECO:0000313" key="2">
    <source>
        <dbReference type="Proteomes" id="UP001370758"/>
    </source>
</evidence>
<protein>
    <recommendedName>
        <fullName evidence="3">F-box domain-containing protein</fullName>
    </recommendedName>
</protein>
<dbReference type="InterPro" id="IPR036047">
    <property type="entry name" value="F-box-like_dom_sf"/>
</dbReference>
<gene>
    <name evidence="1" type="ORF">TWF481_011017</name>
</gene>
<accession>A0AAV9VZJ9</accession>
<sequence>MALENSRTPFPFVHKKAIGELAHLLRHPDLTTVPCLQPFTAVSPASRSPIYTLPLEITNMVLSHLCDFDALNLALASRQMFNMCGFRLQKMINHRTSGGWIGKRLAAIGEKAYTPGFISYEPMIQGCSTGMVVPARDSGASNILDSLFRGFHTRKLAMGKQILEPDELEDLGIQPEIRYERRRRLAGIVASGRYPETINEIVRFLLSGSTKTSGDTSPVGRRSYMIRNLRRKHYIHTIKGESFKRYLRKVVSHKRTLEGTDAGRFTAEEAALCAFTMEIMWGGSLKEGEWAATDSFDIVEEGKWDLERARQEGWEDVSDDVVLGAIRAVRGIY</sequence>
<dbReference type="Proteomes" id="UP001370758">
    <property type="component" value="Unassembled WGS sequence"/>
</dbReference>
<dbReference type="EMBL" id="JAVHJL010000008">
    <property type="protein sequence ID" value="KAK6498425.1"/>
    <property type="molecule type" value="Genomic_DNA"/>
</dbReference>
<name>A0AAV9VZJ9_9PEZI</name>
<dbReference type="SUPFAM" id="SSF81383">
    <property type="entry name" value="F-box domain"/>
    <property type="match status" value="1"/>
</dbReference>
<evidence type="ECO:0008006" key="3">
    <source>
        <dbReference type="Google" id="ProtNLM"/>
    </source>
</evidence>